<dbReference type="Proteomes" id="UP000315283">
    <property type="component" value="Unassembled WGS sequence"/>
</dbReference>
<keyword evidence="2" id="KW-0251">Elongation factor</keyword>
<organism evidence="2 3">
    <name type="scientific">SAR86 cluster bacterium</name>
    <dbReference type="NCBI Taxonomy" id="2030880"/>
    <lineage>
        <taxon>Bacteria</taxon>
        <taxon>Pseudomonadati</taxon>
        <taxon>Pseudomonadota</taxon>
        <taxon>Gammaproteobacteria</taxon>
        <taxon>SAR86 cluster</taxon>
    </lineage>
</organism>
<proteinExistence type="predicted"/>
<protein>
    <submittedName>
        <fullName evidence="2">Elongation factor P</fullName>
    </submittedName>
</protein>
<dbReference type="SUPFAM" id="SSF50104">
    <property type="entry name" value="Translation proteins SH3-like domain"/>
    <property type="match status" value="1"/>
</dbReference>
<sequence>MKISTNQFKNGTKLIIDNAPCSIVEHEFHKPGK</sequence>
<feature type="domain" description="Translation elongation factor KOW-like" evidence="1">
    <location>
        <begin position="4"/>
        <end position="33"/>
    </location>
</feature>
<dbReference type="InterPro" id="IPR013185">
    <property type="entry name" value="Transl_elong_KOW-like"/>
</dbReference>
<dbReference type="InterPro" id="IPR014722">
    <property type="entry name" value="Rib_uL2_dom2"/>
</dbReference>
<evidence type="ECO:0000313" key="2">
    <source>
        <dbReference type="EMBL" id="RZO29164.1"/>
    </source>
</evidence>
<keyword evidence="2" id="KW-0648">Protein biosynthesis</keyword>
<comment type="caution">
    <text evidence="2">The sequence shown here is derived from an EMBL/GenBank/DDBJ whole genome shotgun (WGS) entry which is preliminary data.</text>
</comment>
<evidence type="ECO:0000313" key="3">
    <source>
        <dbReference type="Proteomes" id="UP000315283"/>
    </source>
</evidence>
<evidence type="ECO:0000259" key="1">
    <source>
        <dbReference type="Pfam" id="PF08207"/>
    </source>
</evidence>
<dbReference type="EMBL" id="SHBJ01000002">
    <property type="protein sequence ID" value="RZO29164.1"/>
    <property type="molecule type" value="Genomic_DNA"/>
</dbReference>
<dbReference type="Pfam" id="PF08207">
    <property type="entry name" value="EFP_N"/>
    <property type="match status" value="1"/>
</dbReference>
<accession>A0A520N6N3</accession>
<dbReference type="InterPro" id="IPR008991">
    <property type="entry name" value="Translation_prot_SH3-like_sf"/>
</dbReference>
<name>A0A520N6N3_9GAMM</name>
<gene>
    <name evidence="2" type="ORF">EVA97_00345</name>
</gene>
<feature type="non-terminal residue" evidence="2">
    <location>
        <position position="33"/>
    </location>
</feature>
<dbReference type="Gene3D" id="2.30.30.30">
    <property type="match status" value="1"/>
</dbReference>
<dbReference type="GO" id="GO:0003746">
    <property type="term" value="F:translation elongation factor activity"/>
    <property type="evidence" value="ECO:0007669"/>
    <property type="project" value="UniProtKB-KW"/>
</dbReference>
<reference evidence="2 3" key="1">
    <citation type="submission" date="2019-02" db="EMBL/GenBank/DDBJ databases">
        <title>Prokaryotic population dynamics and viral predation in marine succession experiment using metagenomics: the confinement effect.</title>
        <authorList>
            <person name="Haro-Moreno J.M."/>
            <person name="Rodriguez-Valera F."/>
            <person name="Lopez-Perez M."/>
        </authorList>
    </citation>
    <scope>NUCLEOTIDE SEQUENCE [LARGE SCALE GENOMIC DNA]</scope>
    <source>
        <strain evidence="2">MED-G164</strain>
    </source>
</reference>
<dbReference type="AlphaFoldDB" id="A0A520N6N3"/>